<sequence length="138" mass="15580">MTITAQPLGVKDEDAVLQQWQDEENSVRISQGSIGCKTLGAKKKTIQGEIVDSYPLAEVQYRKFQAERTPEGINPRRVTLTICNNMLLETGLSRTSGATVSQNFEDFMKGLDLDLLFINEMQYKDLLLSATFFHEVNF</sequence>
<name>A0ACB6QZH8_9PLEO</name>
<proteinExistence type="predicted"/>
<evidence type="ECO:0000313" key="1">
    <source>
        <dbReference type="EMBL" id="KAF2472459.1"/>
    </source>
</evidence>
<accession>A0ACB6QZH8</accession>
<dbReference type="Proteomes" id="UP000799755">
    <property type="component" value="Unassembled WGS sequence"/>
</dbReference>
<comment type="caution">
    <text evidence="1">The sequence shown here is derived from an EMBL/GenBank/DDBJ whole genome shotgun (WGS) entry which is preliminary data.</text>
</comment>
<organism evidence="1 2">
    <name type="scientific">Lindgomyces ingoldianus</name>
    <dbReference type="NCBI Taxonomy" id="673940"/>
    <lineage>
        <taxon>Eukaryota</taxon>
        <taxon>Fungi</taxon>
        <taxon>Dikarya</taxon>
        <taxon>Ascomycota</taxon>
        <taxon>Pezizomycotina</taxon>
        <taxon>Dothideomycetes</taxon>
        <taxon>Pleosporomycetidae</taxon>
        <taxon>Pleosporales</taxon>
        <taxon>Lindgomycetaceae</taxon>
        <taxon>Lindgomyces</taxon>
    </lineage>
</organism>
<evidence type="ECO:0000313" key="2">
    <source>
        <dbReference type="Proteomes" id="UP000799755"/>
    </source>
</evidence>
<dbReference type="EMBL" id="MU003502">
    <property type="protein sequence ID" value="KAF2472459.1"/>
    <property type="molecule type" value="Genomic_DNA"/>
</dbReference>
<gene>
    <name evidence="1" type="ORF">BDR25DRAFT_312988</name>
</gene>
<reference evidence="1" key="1">
    <citation type="journal article" date="2020" name="Stud. Mycol.">
        <title>101 Dothideomycetes genomes: a test case for predicting lifestyles and emergence of pathogens.</title>
        <authorList>
            <person name="Haridas S."/>
            <person name="Albert R."/>
            <person name="Binder M."/>
            <person name="Bloem J."/>
            <person name="Labutti K."/>
            <person name="Salamov A."/>
            <person name="Andreopoulos B."/>
            <person name="Baker S."/>
            <person name="Barry K."/>
            <person name="Bills G."/>
            <person name="Bluhm B."/>
            <person name="Cannon C."/>
            <person name="Castanera R."/>
            <person name="Culley D."/>
            <person name="Daum C."/>
            <person name="Ezra D."/>
            <person name="Gonzalez J."/>
            <person name="Henrissat B."/>
            <person name="Kuo A."/>
            <person name="Liang C."/>
            <person name="Lipzen A."/>
            <person name="Lutzoni F."/>
            <person name="Magnuson J."/>
            <person name="Mondo S."/>
            <person name="Nolan M."/>
            <person name="Ohm R."/>
            <person name="Pangilinan J."/>
            <person name="Park H.-J."/>
            <person name="Ramirez L."/>
            <person name="Alfaro M."/>
            <person name="Sun H."/>
            <person name="Tritt A."/>
            <person name="Yoshinaga Y."/>
            <person name="Zwiers L.-H."/>
            <person name="Turgeon B."/>
            <person name="Goodwin S."/>
            <person name="Spatafora J."/>
            <person name="Crous P."/>
            <person name="Grigoriev I."/>
        </authorList>
    </citation>
    <scope>NUCLEOTIDE SEQUENCE</scope>
    <source>
        <strain evidence="1">ATCC 200398</strain>
    </source>
</reference>
<keyword evidence="2" id="KW-1185">Reference proteome</keyword>
<protein>
    <submittedName>
        <fullName evidence="1">Uncharacterized protein</fullName>
    </submittedName>
</protein>